<dbReference type="EMBL" id="JABFTP020000021">
    <property type="protein sequence ID" value="KAL3268472.1"/>
    <property type="molecule type" value="Genomic_DNA"/>
</dbReference>
<feature type="non-terminal residue" evidence="1">
    <location>
        <position position="1"/>
    </location>
</feature>
<comment type="caution">
    <text evidence="1">The sequence shown here is derived from an EMBL/GenBank/DDBJ whole genome shotgun (WGS) entry which is preliminary data.</text>
</comment>
<dbReference type="AlphaFoldDB" id="A0ABD2MQ43"/>
<protein>
    <submittedName>
        <fullName evidence="1">Uncharacterized protein</fullName>
    </submittedName>
</protein>
<name>A0ABD2MQ43_9CUCU</name>
<proteinExistence type="predicted"/>
<dbReference type="Proteomes" id="UP001516400">
    <property type="component" value="Unassembled WGS sequence"/>
</dbReference>
<reference evidence="1 2" key="1">
    <citation type="journal article" date="2021" name="BMC Biol.">
        <title>Horizontally acquired antibacterial genes associated with adaptive radiation of ladybird beetles.</title>
        <authorList>
            <person name="Li H.S."/>
            <person name="Tang X.F."/>
            <person name="Huang Y.H."/>
            <person name="Xu Z.Y."/>
            <person name="Chen M.L."/>
            <person name="Du X.Y."/>
            <person name="Qiu B.Y."/>
            <person name="Chen P.T."/>
            <person name="Zhang W."/>
            <person name="Slipinski A."/>
            <person name="Escalona H.E."/>
            <person name="Waterhouse R.M."/>
            <person name="Zwick A."/>
            <person name="Pang H."/>
        </authorList>
    </citation>
    <scope>NUCLEOTIDE SEQUENCE [LARGE SCALE GENOMIC DNA]</scope>
    <source>
        <strain evidence="1">SYSU2018</strain>
    </source>
</reference>
<sequence>KRDGDSNQPTVKYLTVKTGSGRIDEPLISLAMWKTRNIKRIKFHLGRTKTATEQQNRA</sequence>
<gene>
    <name evidence="1" type="ORF">HHI36_007583</name>
</gene>
<keyword evidence="2" id="KW-1185">Reference proteome</keyword>
<evidence type="ECO:0000313" key="2">
    <source>
        <dbReference type="Proteomes" id="UP001516400"/>
    </source>
</evidence>
<accession>A0ABD2MQ43</accession>
<organism evidence="1 2">
    <name type="scientific">Cryptolaemus montrouzieri</name>
    <dbReference type="NCBI Taxonomy" id="559131"/>
    <lineage>
        <taxon>Eukaryota</taxon>
        <taxon>Metazoa</taxon>
        <taxon>Ecdysozoa</taxon>
        <taxon>Arthropoda</taxon>
        <taxon>Hexapoda</taxon>
        <taxon>Insecta</taxon>
        <taxon>Pterygota</taxon>
        <taxon>Neoptera</taxon>
        <taxon>Endopterygota</taxon>
        <taxon>Coleoptera</taxon>
        <taxon>Polyphaga</taxon>
        <taxon>Cucujiformia</taxon>
        <taxon>Coccinelloidea</taxon>
        <taxon>Coccinellidae</taxon>
        <taxon>Scymninae</taxon>
        <taxon>Scymnini</taxon>
        <taxon>Cryptolaemus</taxon>
    </lineage>
</organism>
<evidence type="ECO:0000313" key="1">
    <source>
        <dbReference type="EMBL" id="KAL3268472.1"/>
    </source>
</evidence>